<feature type="domain" description="BRCT" evidence="7">
    <location>
        <begin position="253"/>
        <end position="328"/>
    </location>
</feature>
<dbReference type="SMART" id="SM00577">
    <property type="entry name" value="CPDc"/>
    <property type="match status" value="1"/>
</dbReference>
<keyword evidence="3" id="KW-0378">Hydrolase</keyword>
<dbReference type="InterPro" id="IPR023214">
    <property type="entry name" value="HAD_sf"/>
</dbReference>
<dbReference type="PANTHER" id="PTHR23081:SF36">
    <property type="entry name" value="RNA POLYMERASE II SUBUNIT A C-TERMINAL DOMAIN PHOSPHATASE"/>
    <property type="match status" value="1"/>
</dbReference>
<feature type="domain" description="FCP1 homology" evidence="8">
    <location>
        <begin position="44"/>
        <end position="198"/>
    </location>
</feature>
<dbReference type="EC" id="3.1.3.16" evidence="2"/>
<dbReference type="GO" id="GO:0005634">
    <property type="term" value="C:nucleus"/>
    <property type="evidence" value="ECO:0007669"/>
    <property type="project" value="UniProtKB-SubCell"/>
</dbReference>
<evidence type="ECO:0000256" key="2">
    <source>
        <dbReference type="ARBA" id="ARBA00013081"/>
    </source>
</evidence>
<comment type="subcellular location">
    <subcellularLocation>
        <location evidence="1">Nucleus</location>
    </subcellularLocation>
</comment>
<dbReference type="InterPro" id="IPR039189">
    <property type="entry name" value="Fcp1"/>
</dbReference>
<comment type="catalytic activity">
    <reaction evidence="6">
        <text>O-phospho-L-threonyl-[protein] + H2O = L-threonyl-[protein] + phosphate</text>
        <dbReference type="Rhea" id="RHEA:47004"/>
        <dbReference type="Rhea" id="RHEA-COMP:11060"/>
        <dbReference type="Rhea" id="RHEA-COMP:11605"/>
        <dbReference type="ChEBI" id="CHEBI:15377"/>
        <dbReference type="ChEBI" id="CHEBI:30013"/>
        <dbReference type="ChEBI" id="CHEBI:43474"/>
        <dbReference type="ChEBI" id="CHEBI:61977"/>
        <dbReference type="EC" id="3.1.3.16"/>
    </reaction>
</comment>
<protein>
    <recommendedName>
        <fullName evidence="2">protein-serine/threonine phosphatase</fullName>
        <ecNumber evidence="2">3.1.3.16</ecNumber>
    </recommendedName>
</protein>
<comment type="catalytic activity">
    <reaction evidence="5">
        <text>O-phospho-L-seryl-[protein] + H2O = L-seryl-[protein] + phosphate</text>
        <dbReference type="Rhea" id="RHEA:20629"/>
        <dbReference type="Rhea" id="RHEA-COMP:9863"/>
        <dbReference type="Rhea" id="RHEA-COMP:11604"/>
        <dbReference type="ChEBI" id="CHEBI:15377"/>
        <dbReference type="ChEBI" id="CHEBI:29999"/>
        <dbReference type="ChEBI" id="CHEBI:43474"/>
        <dbReference type="ChEBI" id="CHEBI:83421"/>
        <dbReference type="EC" id="3.1.3.16"/>
    </reaction>
</comment>
<dbReference type="PROSITE" id="PS50969">
    <property type="entry name" value="FCP1"/>
    <property type="match status" value="1"/>
</dbReference>
<dbReference type="InterPro" id="IPR004274">
    <property type="entry name" value="FCP1_dom"/>
</dbReference>
<dbReference type="Pfam" id="PF03031">
    <property type="entry name" value="NIF"/>
    <property type="match status" value="1"/>
</dbReference>
<proteinExistence type="predicted"/>
<dbReference type="GO" id="GO:0008420">
    <property type="term" value="F:RNA polymerase II CTD heptapeptide repeat phosphatase activity"/>
    <property type="evidence" value="ECO:0007669"/>
    <property type="project" value="InterPro"/>
</dbReference>
<evidence type="ECO:0000259" key="7">
    <source>
        <dbReference type="PROSITE" id="PS50172"/>
    </source>
</evidence>
<evidence type="ECO:0000256" key="1">
    <source>
        <dbReference type="ARBA" id="ARBA00004123"/>
    </source>
</evidence>
<dbReference type="Gene3D" id="3.40.50.1000">
    <property type="entry name" value="HAD superfamily/HAD-like"/>
    <property type="match status" value="1"/>
</dbReference>
<evidence type="ECO:0000256" key="5">
    <source>
        <dbReference type="ARBA" id="ARBA00047761"/>
    </source>
</evidence>
<evidence type="ECO:0000256" key="3">
    <source>
        <dbReference type="ARBA" id="ARBA00022801"/>
    </source>
</evidence>
<gene>
    <name evidence="9" type="ORF">PYX00_011805</name>
</gene>
<dbReference type="EMBL" id="JARGDH010000006">
    <property type="protein sequence ID" value="KAL0266089.1"/>
    <property type="molecule type" value="Genomic_DNA"/>
</dbReference>
<sequence>MNKKCSHSVRLSSLCAHCGEELFTSEPLFNPLHTTDVLQTTEPQRSPRPTLVVDLDHTIVFTSLVDPRRASFSFADEKLTYFVSLRPFLTDFLDNVSRVFDLCVYTMGTRGYALKILSVVDQEKKYFCDRVITRDENNNKLVKKLSRLGVDEKDVVILDDRADIWGYEDNVVLIKPFYLRRERDFNDPVEIVKKGDCEASQDDVEWTEEHKNASFVGTCGEEDRELLNAARYLCRIFSKYKKTGNMKQVLRKERHRVFRKFFFYFGVEDPLAEIVRFYGGRFMSRSKLEAKAGCFVLKEGKKWRVVQKRWLYCCIYRRRRVPVEKYAGMAVETSSSEAEALEREYF</sequence>
<comment type="caution">
    <text evidence="9">The sequence shown here is derived from an EMBL/GenBank/DDBJ whole genome shotgun (WGS) entry which is preliminary data.</text>
</comment>
<dbReference type="InterPro" id="IPR036412">
    <property type="entry name" value="HAD-like_sf"/>
</dbReference>
<dbReference type="SUPFAM" id="SSF56784">
    <property type="entry name" value="HAD-like"/>
    <property type="match status" value="1"/>
</dbReference>
<name>A0AAW2H8R8_9NEOP</name>
<evidence type="ECO:0000313" key="9">
    <source>
        <dbReference type="EMBL" id="KAL0266089.1"/>
    </source>
</evidence>
<organism evidence="9">
    <name type="scientific">Menopon gallinae</name>
    <name type="common">poultry shaft louse</name>
    <dbReference type="NCBI Taxonomy" id="328185"/>
    <lineage>
        <taxon>Eukaryota</taxon>
        <taxon>Metazoa</taxon>
        <taxon>Ecdysozoa</taxon>
        <taxon>Arthropoda</taxon>
        <taxon>Hexapoda</taxon>
        <taxon>Insecta</taxon>
        <taxon>Pterygota</taxon>
        <taxon>Neoptera</taxon>
        <taxon>Paraneoptera</taxon>
        <taxon>Psocodea</taxon>
        <taxon>Troctomorpha</taxon>
        <taxon>Phthiraptera</taxon>
        <taxon>Amblycera</taxon>
        <taxon>Menoponidae</taxon>
        <taxon>Menopon</taxon>
    </lineage>
</organism>
<dbReference type="PROSITE" id="PS50172">
    <property type="entry name" value="BRCT"/>
    <property type="match status" value="1"/>
</dbReference>
<dbReference type="SUPFAM" id="SSF52113">
    <property type="entry name" value="BRCT domain"/>
    <property type="match status" value="1"/>
</dbReference>
<evidence type="ECO:0000259" key="8">
    <source>
        <dbReference type="PROSITE" id="PS50969"/>
    </source>
</evidence>
<accession>A0AAW2H8R8</accession>
<evidence type="ECO:0000256" key="4">
    <source>
        <dbReference type="ARBA" id="ARBA00023242"/>
    </source>
</evidence>
<evidence type="ECO:0000256" key="6">
    <source>
        <dbReference type="ARBA" id="ARBA00048336"/>
    </source>
</evidence>
<dbReference type="InterPro" id="IPR036420">
    <property type="entry name" value="BRCT_dom_sf"/>
</dbReference>
<dbReference type="CDD" id="cd07521">
    <property type="entry name" value="HAD_FCP1-like"/>
    <property type="match status" value="1"/>
</dbReference>
<reference evidence="9" key="1">
    <citation type="journal article" date="2024" name="Gigascience">
        <title>Chromosome-level genome of the poultry shaft louse Menopon gallinae provides insight into the host-switching and adaptive evolution of parasitic lice.</title>
        <authorList>
            <person name="Xu Y."/>
            <person name="Ma L."/>
            <person name="Liu S."/>
            <person name="Liang Y."/>
            <person name="Liu Q."/>
            <person name="He Z."/>
            <person name="Tian L."/>
            <person name="Duan Y."/>
            <person name="Cai W."/>
            <person name="Li H."/>
            <person name="Song F."/>
        </authorList>
    </citation>
    <scope>NUCLEOTIDE SEQUENCE</scope>
    <source>
        <strain evidence="9">Cailab_2023a</strain>
    </source>
</reference>
<dbReference type="InterPro" id="IPR001357">
    <property type="entry name" value="BRCT_dom"/>
</dbReference>
<dbReference type="AlphaFoldDB" id="A0AAW2H8R8"/>
<dbReference type="PANTHER" id="PTHR23081">
    <property type="entry name" value="RNA POLYMERASE II CTD PHOSPHATASE"/>
    <property type="match status" value="1"/>
</dbReference>
<keyword evidence="4" id="KW-0539">Nucleus</keyword>